<reference evidence="2" key="1">
    <citation type="submission" date="2021-05" db="EMBL/GenBank/DDBJ databases">
        <authorList>
            <person name="Stam R."/>
        </authorList>
    </citation>
    <scope>NUCLEOTIDE SEQUENCE</scope>
    <source>
        <strain evidence="2">CS162</strain>
    </source>
</reference>
<proteinExistence type="predicted"/>
<feature type="region of interest" description="Disordered" evidence="1">
    <location>
        <begin position="1"/>
        <end position="27"/>
    </location>
</feature>
<dbReference type="Proteomes" id="UP000676310">
    <property type="component" value="Unassembled WGS sequence"/>
</dbReference>
<dbReference type="PANTHER" id="PTHR38790:SF4">
    <property type="entry name" value="2EXR DOMAIN-CONTAINING PROTEIN"/>
    <property type="match status" value="1"/>
</dbReference>
<evidence type="ECO:0000313" key="2">
    <source>
        <dbReference type="EMBL" id="CAG5171903.1"/>
    </source>
</evidence>
<evidence type="ECO:0000256" key="1">
    <source>
        <dbReference type="SAM" id="MobiDB-lite"/>
    </source>
</evidence>
<dbReference type="EMBL" id="CAJRGZ010000022">
    <property type="protein sequence ID" value="CAG5171903.1"/>
    <property type="molecule type" value="Genomic_DNA"/>
</dbReference>
<keyword evidence="3" id="KW-1185">Reference proteome</keyword>
<sequence length="266" mass="30990">MGSYELSTHSVAPRNHPTPEKRTKVVKKRKLLDTRKTSQPGRKYMNGLMKAIFPVHSDLMEIAKANSLQSPLLNLPEQICNKIWQYTAGYHQIDIRDYWPTRGDIRLTHVMLPFIKGPNSSSSFVPLTFAIHKVCRQMYVETSAIGYRLNKFCFDNLDTFGRWIKPRILGQRRLVISVDIPVGYRDGFRKHFRQTFPSISRVRLHLKMAEMNQRVVPDTWIHIVPTKKPLEDTKKRLVDEMKKKEGEGVDVDWHNSTTDSLTCLHY</sequence>
<organism evidence="2 3">
    <name type="scientific">Alternaria atra</name>
    <dbReference type="NCBI Taxonomy" id="119953"/>
    <lineage>
        <taxon>Eukaryota</taxon>
        <taxon>Fungi</taxon>
        <taxon>Dikarya</taxon>
        <taxon>Ascomycota</taxon>
        <taxon>Pezizomycotina</taxon>
        <taxon>Dothideomycetes</taxon>
        <taxon>Pleosporomycetidae</taxon>
        <taxon>Pleosporales</taxon>
        <taxon>Pleosporineae</taxon>
        <taxon>Pleosporaceae</taxon>
        <taxon>Alternaria</taxon>
        <taxon>Alternaria sect. Ulocladioides</taxon>
    </lineage>
</organism>
<dbReference type="RefSeq" id="XP_043170957.1">
    <property type="nucleotide sequence ID" value="XM_043315022.1"/>
</dbReference>
<dbReference type="OrthoDB" id="5413827at2759"/>
<dbReference type="AlphaFoldDB" id="A0A8J2IDL6"/>
<evidence type="ECO:0000313" key="3">
    <source>
        <dbReference type="Proteomes" id="UP000676310"/>
    </source>
</evidence>
<protein>
    <submittedName>
        <fullName evidence="2">Uncharacterized protein</fullName>
    </submittedName>
</protein>
<feature type="compositionally biased region" description="Polar residues" evidence="1">
    <location>
        <begin position="1"/>
        <end position="10"/>
    </location>
</feature>
<comment type="caution">
    <text evidence="2">The sequence shown here is derived from an EMBL/GenBank/DDBJ whole genome shotgun (WGS) entry which is preliminary data.</text>
</comment>
<accession>A0A8J2IDL6</accession>
<gene>
    <name evidence="2" type="ORF">ALTATR162_LOCUS7394</name>
</gene>
<dbReference type="PANTHER" id="PTHR38790">
    <property type="entry name" value="2EXR DOMAIN-CONTAINING PROTEIN-RELATED"/>
    <property type="match status" value="1"/>
</dbReference>
<dbReference type="GeneID" id="67019389"/>
<name>A0A8J2IDL6_9PLEO</name>